<accession>A0A6A6J6T5</accession>
<reference evidence="1" key="1">
    <citation type="journal article" date="2020" name="Stud. Mycol.">
        <title>101 Dothideomycetes genomes: a test case for predicting lifestyles and emergence of pathogens.</title>
        <authorList>
            <person name="Haridas S."/>
            <person name="Albert R."/>
            <person name="Binder M."/>
            <person name="Bloem J."/>
            <person name="Labutti K."/>
            <person name="Salamov A."/>
            <person name="Andreopoulos B."/>
            <person name="Baker S."/>
            <person name="Barry K."/>
            <person name="Bills G."/>
            <person name="Bluhm B."/>
            <person name="Cannon C."/>
            <person name="Castanera R."/>
            <person name="Culley D."/>
            <person name="Daum C."/>
            <person name="Ezra D."/>
            <person name="Gonzalez J."/>
            <person name="Henrissat B."/>
            <person name="Kuo A."/>
            <person name="Liang C."/>
            <person name="Lipzen A."/>
            <person name="Lutzoni F."/>
            <person name="Magnuson J."/>
            <person name="Mondo S."/>
            <person name="Nolan M."/>
            <person name="Ohm R."/>
            <person name="Pangilinan J."/>
            <person name="Park H.-J."/>
            <person name="Ramirez L."/>
            <person name="Alfaro M."/>
            <person name="Sun H."/>
            <person name="Tritt A."/>
            <person name="Yoshinaga Y."/>
            <person name="Zwiers L.-H."/>
            <person name="Turgeon B."/>
            <person name="Goodwin S."/>
            <person name="Spatafora J."/>
            <person name="Crous P."/>
            <person name="Grigoriev I."/>
        </authorList>
    </citation>
    <scope>NUCLEOTIDE SEQUENCE</scope>
    <source>
        <strain evidence="1">CBS 379.55</strain>
    </source>
</reference>
<dbReference type="InterPro" id="IPR004304">
    <property type="entry name" value="FmdA_AmdA"/>
</dbReference>
<gene>
    <name evidence="1" type="ORF">EI97DRAFT_261914</name>
</gene>
<keyword evidence="2" id="KW-1185">Reference proteome</keyword>
<proteinExistence type="predicted"/>
<organism evidence="1 2">
    <name type="scientific">Westerdykella ornata</name>
    <dbReference type="NCBI Taxonomy" id="318751"/>
    <lineage>
        <taxon>Eukaryota</taxon>
        <taxon>Fungi</taxon>
        <taxon>Dikarya</taxon>
        <taxon>Ascomycota</taxon>
        <taxon>Pezizomycotina</taxon>
        <taxon>Dothideomycetes</taxon>
        <taxon>Pleosporomycetidae</taxon>
        <taxon>Pleosporales</taxon>
        <taxon>Sporormiaceae</taxon>
        <taxon>Westerdykella</taxon>
    </lineage>
</organism>
<dbReference type="GO" id="GO:0016811">
    <property type="term" value="F:hydrolase activity, acting on carbon-nitrogen (but not peptide) bonds, in linear amides"/>
    <property type="evidence" value="ECO:0007669"/>
    <property type="project" value="InterPro"/>
</dbReference>
<evidence type="ECO:0000313" key="2">
    <source>
        <dbReference type="Proteomes" id="UP000800097"/>
    </source>
</evidence>
<protein>
    <submittedName>
        <fullName evidence="1">Uncharacterized protein</fullName>
    </submittedName>
</protein>
<sequence length="105" mass="11388">MTYLLASCAPVQRQIAGAVDGPNACTTMEFLTEVFDFNISPHGLAENRYLRTCAIVSSQGDINWKTRGSAVNSSYTPYGNCAKMCLPTLTTIGASVREKLRYSGN</sequence>
<dbReference type="Pfam" id="PF03069">
    <property type="entry name" value="FmdA_AmdA"/>
    <property type="match status" value="1"/>
</dbReference>
<dbReference type="GeneID" id="54547402"/>
<dbReference type="RefSeq" id="XP_033649227.1">
    <property type="nucleotide sequence ID" value="XM_033794227.1"/>
</dbReference>
<dbReference type="OrthoDB" id="9975579at2759"/>
<dbReference type="EMBL" id="ML986535">
    <property type="protein sequence ID" value="KAF2271688.1"/>
    <property type="molecule type" value="Genomic_DNA"/>
</dbReference>
<dbReference type="Proteomes" id="UP000800097">
    <property type="component" value="Unassembled WGS sequence"/>
</dbReference>
<dbReference type="AlphaFoldDB" id="A0A6A6J6T5"/>
<name>A0A6A6J6T5_WESOR</name>
<evidence type="ECO:0000313" key="1">
    <source>
        <dbReference type="EMBL" id="KAF2271688.1"/>
    </source>
</evidence>